<dbReference type="EMBL" id="PGFA01000004">
    <property type="protein sequence ID" value="PJJ48819.1"/>
    <property type="molecule type" value="Genomic_DNA"/>
</dbReference>
<evidence type="ECO:0008006" key="3">
    <source>
        <dbReference type="Google" id="ProtNLM"/>
    </source>
</evidence>
<dbReference type="AlphaFoldDB" id="A0A2M9ASY3"/>
<name>A0A2M9ASY3_9BACT</name>
<organism evidence="1 2">
    <name type="scientific">Hymenobacter chitinivorans DSM 11115</name>
    <dbReference type="NCBI Taxonomy" id="1121954"/>
    <lineage>
        <taxon>Bacteria</taxon>
        <taxon>Pseudomonadati</taxon>
        <taxon>Bacteroidota</taxon>
        <taxon>Cytophagia</taxon>
        <taxon>Cytophagales</taxon>
        <taxon>Hymenobacteraceae</taxon>
        <taxon>Hymenobacter</taxon>
    </lineage>
</organism>
<sequence length="119" mass="13693">MRHEPAALLLYRPVNQQELDLIAAANWLAFPPRLPEQPIFYPVLNEAYAAQIARDWNVPYYGVGYVLHFAVDADYAAQFPVQNVGNREHDELWVPAEELEEFNRNILGQIEVVAVFRAE</sequence>
<proteinExistence type="predicted"/>
<protein>
    <recommendedName>
        <fullName evidence="3">ADP-ribosylation/crystallin J1</fullName>
    </recommendedName>
</protein>
<dbReference type="Proteomes" id="UP000228535">
    <property type="component" value="Unassembled WGS sequence"/>
</dbReference>
<gene>
    <name evidence="1" type="ORF">CLV45_4531</name>
</gene>
<keyword evidence="2" id="KW-1185">Reference proteome</keyword>
<comment type="caution">
    <text evidence="1">The sequence shown here is derived from an EMBL/GenBank/DDBJ whole genome shotgun (WGS) entry which is preliminary data.</text>
</comment>
<evidence type="ECO:0000313" key="1">
    <source>
        <dbReference type="EMBL" id="PJJ48819.1"/>
    </source>
</evidence>
<evidence type="ECO:0000313" key="2">
    <source>
        <dbReference type="Proteomes" id="UP000228535"/>
    </source>
</evidence>
<dbReference type="RefSeq" id="WP_100338742.1">
    <property type="nucleotide sequence ID" value="NZ_PGFA01000004.1"/>
</dbReference>
<reference evidence="1 2" key="1">
    <citation type="submission" date="2017-11" db="EMBL/GenBank/DDBJ databases">
        <title>Genomic Encyclopedia of Archaeal and Bacterial Type Strains, Phase II (KMG-II): From Individual Species to Whole Genera.</title>
        <authorList>
            <person name="Goeker M."/>
        </authorList>
    </citation>
    <scope>NUCLEOTIDE SEQUENCE [LARGE SCALE GENOMIC DNA]</scope>
    <source>
        <strain evidence="1 2">DSM 11115</strain>
    </source>
</reference>
<dbReference type="OrthoDB" id="883590at2"/>
<accession>A0A2M9ASY3</accession>